<feature type="region of interest" description="Disordered" evidence="1">
    <location>
        <begin position="1"/>
        <end position="30"/>
    </location>
</feature>
<dbReference type="RefSeq" id="XP_012334772.1">
    <property type="nucleotide sequence ID" value="XM_012479349.1"/>
</dbReference>
<dbReference type="AlphaFoldDB" id="A0A0D9QNM4"/>
<evidence type="ECO:0000256" key="1">
    <source>
        <dbReference type="SAM" id="MobiDB-lite"/>
    </source>
</evidence>
<evidence type="ECO:0000313" key="3">
    <source>
        <dbReference type="Proteomes" id="UP000054561"/>
    </source>
</evidence>
<dbReference type="VEuPathDB" id="PlasmoDB:AK88_01714"/>
<accession>A0A0D9QNM4</accession>
<dbReference type="EMBL" id="KQ001659">
    <property type="protein sequence ID" value="KJP88634.1"/>
    <property type="molecule type" value="Genomic_DNA"/>
</dbReference>
<gene>
    <name evidence="2" type="ORF">AK88_01714</name>
</gene>
<protein>
    <submittedName>
        <fullName evidence="2">Uncharacterized protein</fullName>
    </submittedName>
</protein>
<reference evidence="2 3" key="1">
    <citation type="submission" date="2014-03" db="EMBL/GenBank/DDBJ databases">
        <title>The Genome Sequence of Plasmodium fragile nilgiri.</title>
        <authorList>
            <consortium name="The Broad Institute Genomics Platform"/>
            <consortium name="The Broad Institute Genome Sequencing Center for Infectious Disease"/>
            <person name="Neafsey D."/>
            <person name="Duraisingh M."/>
            <person name="Young S.K."/>
            <person name="Zeng Q."/>
            <person name="Gargeya S."/>
            <person name="Abouelleil A."/>
            <person name="Alvarado L."/>
            <person name="Chapman S.B."/>
            <person name="Gainer-Dewar J."/>
            <person name="Goldberg J."/>
            <person name="Griggs A."/>
            <person name="Gujja S."/>
            <person name="Hansen M."/>
            <person name="Howarth C."/>
            <person name="Imamovic A."/>
            <person name="Larimer J."/>
            <person name="Pearson M."/>
            <person name="Poon T.W."/>
            <person name="Priest M."/>
            <person name="Roberts A."/>
            <person name="Saif S."/>
            <person name="Shea T."/>
            <person name="Sykes S."/>
            <person name="Wortman J."/>
            <person name="Nusbaum C."/>
            <person name="Birren B."/>
        </authorList>
    </citation>
    <scope>NUCLEOTIDE SEQUENCE [LARGE SCALE GENOMIC DNA]</scope>
    <source>
        <strain evidence="3">nilgiri</strain>
    </source>
</reference>
<name>A0A0D9QNM4_PLAFR</name>
<dbReference type="GeneID" id="24267028"/>
<proteinExistence type="predicted"/>
<dbReference type="Proteomes" id="UP000054561">
    <property type="component" value="Unassembled WGS sequence"/>
</dbReference>
<keyword evidence="3" id="KW-1185">Reference proteome</keyword>
<sequence>MGKKKNRLMDKWTVNKSMGKDPTQPEGYNTVHNLTPSNLVCKLVFMANFRGVVPPTEDEAM</sequence>
<organism evidence="2 3">
    <name type="scientific">Plasmodium fragile</name>
    <dbReference type="NCBI Taxonomy" id="5857"/>
    <lineage>
        <taxon>Eukaryota</taxon>
        <taxon>Sar</taxon>
        <taxon>Alveolata</taxon>
        <taxon>Apicomplexa</taxon>
        <taxon>Aconoidasida</taxon>
        <taxon>Haemosporida</taxon>
        <taxon>Plasmodiidae</taxon>
        <taxon>Plasmodium</taxon>
        <taxon>Plasmodium (Plasmodium)</taxon>
    </lineage>
</organism>
<evidence type="ECO:0000313" key="2">
    <source>
        <dbReference type="EMBL" id="KJP88634.1"/>
    </source>
</evidence>